<dbReference type="SUPFAM" id="SSF46548">
    <property type="entry name" value="alpha-helical ferredoxin"/>
    <property type="match status" value="1"/>
</dbReference>
<dbReference type="NCBIfam" id="TIGR01945">
    <property type="entry name" value="rnfC"/>
    <property type="match status" value="1"/>
</dbReference>
<dbReference type="Pfam" id="PF12838">
    <property type="entry name" value="Fer4_7"/>
    <property type="match status" value="1"/>
</dbReference>
<name>A0A090AND9_9GAMM</name>
<dbReference type="InterPro" id="IPR017896">
    <property type="entry name" value="4Fe4S_Fe-S-bd"/>
</dbReference>
<keyword evidence="1 8" id="KW-0813">Transport</keyword>
<evidence type="ECO:0000256" key="3">
    <source>
        <dbReference type="ARBA" id="ARBA00022723"/>
    </source>
</evidence>
<keyword evidence="11" id="KW-1185">Reference proteome</keyword>
<dbReference type="InterPro" id="IPR026902">
    <property type="entry name" value="RnfC_N"/>
</dbReference>
<evidence type="ECO:0000256" key="8">
    <source>
        <dbReference type="HAMAP-Rule" id="MF_00461"/>
    </source>
</evidence>
<keyword evidence="6 8" id="KW-0408">Iron</keyword>
<feature type="binding site" evidence="8">
    <location>
        <position position="409"/>
    </location>
    <ligand>
        <name>[4Fe-4S] cluster</name>
        <dbReference type="ChEBI" id="CHEBI:49883"/>
        <label>2</label>
    </ligand>
</feature>
<dbReference type="HOGENOM" id="CLU_010808_6_2_6"/>
<keyword evidence="8" id="KW-1278">Translocase</keyword>
<feature type="binding site" evidence="8">
    <location>
        <position position="377"/>
    </location>
    <ligand>
        <name>[4Fe-4S] cluster</name>
        <dbReference type="ChEBI" id="CHEBI:49883"/>
        <label>2</label>
    </ligand>
</feature>
<evidence type="ECO:0000256" key="6">
    <source>
        <dbReference type="ARBA" id="ARBA00023004"/>
    </source>
</evidence>
<gene>
    <name evidence="8" type="primary">rnfC</name>
    <name evidence="10" type="ORF">THII_2568</name>
</gene>
<keyword evidence="8" id="KW-1003">Cell membrane</keyword>
<evidence type="ECO:0000313" key="11">
    <source>
        <dbReference type="Proteomes" id="UP000031623"/>
    </source>
</evidence>
<dbReference type="SUPFAM" id="SSF142019">
    <property type="entry name" value="Nqo1 FMN-binding domain-like"/>
    <property type="match status" value="1"/>
</dbReference>
<feature type="binding site" evidence="8">
    <location>
        <position position="412"/>
    </location>
    <ligand>
        <name>[4Fe-4S] cluster</name>
        <dbReference type="ChEBI" id="CHEBI:49883"/>
        <label>2</label>
    </ligand>
</feature>
<dbReference type="OrthoDB" id="9767754at2"/>
<evidence type="ECO:0000256" key="4">
    <source>
        <dbReference type="ARBA" id="ARBA00022737"/>
    </source>
</evidence>
<proteinExistence type="inferred from homology"/>
<dbReference type="HAMAP" id="MF_00461">
    <property type="entry name" value="RsxC_RnfC"/>
    <property type="match status" value="1"/>
</dbReference>
<protein>
    <recommendedName>
        <fullName evidence="8">Ion-translocating oxidoreductase complex subunit C</fullName>
        <ecNumber evidence="8">7.-.-.-</ecNumber>
    </recommendedName>
    <alternativeName>
        <fullName evidence="8">Rnf electron transport complex subunit C</fullName>
    </alternativeName>
</protein>
<dbReference type="GO" id="GO:0022900">
    <property type="term" value="P:electron transport chain"/>
    <property type="evidence" value="ECO:0007669"/>
    <property type="project" value="UniProtKB-UniRule"/>
</dbReference>
<dbReference type="PANTHER" id="PTHR43034:SF2">
    <property type="entry name" value="ION-TRANSLOCATING OXIDOREDUCTASE COMPLEX SUBUNIT C"/>
    <property type="match status" value="1"/>
</dbReference>
<accession>A0A090AND9</accession>
<feature type="binding site" evidence="8">
    <location>
        <position position="416"/>
    </location>
    <ligand>
        <name>[4Fe-4S] cluster</name>
        <dbReference type="ChEBI" id="CHEBI:49883"/>
        <label>1</label>
    </ligand>
</feature>
<comment type="subcellular location">
    <subcellularLocation>
        <location evidence="8">Cell inner membrane</location>
        <topology evidence="8">Peripheral membrane protein</topology>
    </subcellularLocation>
</comment>
<dbReference type="Proteomes" id="UP000031623">
    <property type="component" value="Chromosome"/>
</dbReference>
<feature type="binding site" evidence="8">
    <location>
        <position position="370"/>
    </location>
    <ligand>
        <name>[4Fe-4S] cluster</name>
        <dbReference type="ChEBI" id="CHEBI:49883"/>
        <label>1</label>
    </ligand>
</feature>
<dbReference type="KEGG" id="tig:THII_2568"/>
<dbReference type="PANTHER" id="PTHR43034">
    <property type="entry name" value="ION-TRANSLOCATING OXIDOREDUCTASE COMPLEX SUBUNIT C"/>
    <property type="match status" value="1"/>
</dbReference>
<dbReference type="GO" id="GO:0051539">
    <property type="term" value="F:4 iron, 4 sulfur cluster binding"/>
    <property type="evidence" value="ECO:0007669"/>
    <property type="project" value="UniProtKB-KW"/>
</dbReference>
<dbReference type="NCBIfam" id="NF003454">
    <property type="entry name" value="PRK05035.1"/>
    <property type="match status" value="1"/>
</dbReference>
<dbReference type="Pfam" id="PF10531">
    <property type="entry name" value="SLBB"/>
    <property type="match status" value="1"/>
</dbReference>
<dbReference type="GO" id="GO:0046872">
    <property type="term" value="F:metal ion binding"/>
    <property type="evidence" value="ECO:0007669"/>
    <property type="project" value="UniProtKB-KW"/>
</dbReference>
<dbReference type="GO" id="GO:0009055">
    <property type="term" value="F:electron transfer activity"/>
    <property type="evidence" value="ECO:0007669"/>
    <property type="project" value="InterPro"/>
</dbReference>
<dbReference type="InterPro" id="IPR017900">
    <property type="entry name" value="4Fe4S_Fe_S_CS"/>
</dbReference>
<evidence type="ECO:0000256" key="7">
    <source>
        <dbReference type="ARBA" id="ARBA00023014"/>
    </source>
</evidence>
<keyword evidence="4 8" id="KW-0677">Repeat</keyword>
<dbReference type="EMBL" id="AP014633">
    <property type="protein sequence ID" value="BAP56865.1"/>
    <property type="molecule type" value="Genomic_DNA"/>
</dbReference>
<evidence type="ECO:0000259" key="9">
    <source>
        <dbReference type="PROSITE" id="PS51379"/>
    </source>
</evidence>
<evidence type="ECO:0000256" key="1">
    <source>
        <dbReference type="ARBA" id="ARBA00022448"/>
    </source>
</evidence>
<comment type="similarity">
    <text evidence="8">Belongs to the 4Fe4S bacterial-type ferredoxin family. RnfC subfamily.</text>
</comment>
<dbReference type="PROSITE" id="PS51379">
    <property type="entry name" value="4FE4S_FER_2"/>
    <property type="match status" value="2"/>
</dbReference>
<feature type="binding site" evidence="8">
    <location>
        <position position="373"/>
    </location>
    <ligand>
        <name>[4Fe-4S] cluster</name>
        <dbReference type="ChEBI" id="CHEBI:49883"/>
        <label>1</label>
    </ligand>
</feature>
<dbReference type="AlphaFoldDB" id="A0A090AND9"/>
<dbReference type="InterPro" id="IPR011538">
    <property type="entry name" value="Nuo51_FMN-bd"/>
</dbReference>
<dbReference type="Pfam" id="PF01512">
    <property type="entry name" value="Complex1_51K"/>
    <property type="match status" value="1"/>
</dbReference>
<keyword evidence="8" id="KW-0997">Cell inner membrane</keyword>
<feature type="domain" description="4Fe-4S ferredoxin-type" evidence="9">
    <location>
        <begin position="397"/>
        <end position="426"/>
    </location>
</feature>
<dbReference type="EC" id="7.-.-.-" evidence="8"/>
<comment type="function">
    <text evidence="8">Part of a membrane-bound complex that couples electron transfer with translocation of ions across the membrane.</text>
</comment>
<dbReference type="InterPro" id="IPR019554">
    <property type="entry name" value="Soluble_ligand-bd"/>
</dbReference>
<dbReference type="STRING" id="40754.THII_2568"/>
<keyword evidence="3 8" id="KW-0479">Metal-binding</keyword>
<keyword evidence="5 8" id="KW-0249">Electron transport</keyword>
<reference evidence="10 11" key="1">
    <citation type="journal article" date="2014" name="ISME J.">
        <title>Ecophysiology of Thioploca ingrica as revealed by the complete genome sequence supplemented with proteomic evidence.</title>
        <authorList>
            <person name="Kojima H."/>
            <person name="Ogura Y."/>
            <person name="Yamamoto N."/>
            <person name="Togashi T."/>
            <person name="Mori H."/>
            <person name="Watanabe T."/>
            <person name="Nemoto F."/>
            <person name="Kurokawa K."/>
            <person name="Hayashi T."/>
            <person name="Fukui M."/>
        </authorList>
    </citation>
    <scope>NUCLEOTIDE SEQUENCE [LARGE SCALE GENOMIC DNA]</scope>
</reference>
<comment type="cofactor">
    <cofactor evidence="8">
        <name>[4Fe-4S] cluster</name>
        <dbReference type="ChEBI" id="CHEBI:49883"/>
    </cofactor>
    <text evidence="8">Binds 2 [4Fe-4S] clusters per subunit.</text>
</comment>
<organism evidence="10 11">
    <name type="scientific">Thioploca ingrica</name>
    <dbReference type="NCBI Taxonomy" id="40754"/>
    <lineage>
        <taxon>Bacteria</taxon>
        <taxon>Pseudomonadati</taxon>
        <taxon>Pseudomonadota</taxon>
        <taxon>Gammaproteobacteria</taxon>
        <taxon>Thiotrichales</taxon>
        <taxon>Thiotrichaceae</taxon>
        <taxon>Thioploca</taxon>
    </lineage>
</organism>
<keyword evidence="7 8" id="KW-0411">Iron-sulfur</keyword>
<dbReference type="GO" id="GO:0005886">
    <property type="term" value="C:plasma membrane"/>
    <property type="evidence" value="ECO:0007669"/>
    <property type="project" value="UniProtKB-SubCell"/>
</dbReference>
<dbReference type="Pfam" id="PF13375">
    <property type="entry name" value="RnfC_N"/>
    <property type="match status" value="1"/>
</dbReference>
<sequence length="486" mass="52125">MKLFRLPGGIHPHTCKTLSSDQPIQSLPLPEWLHIPLQQHIGAPAKPVVKVGDLVYKGQVIAVSQGAISAPVHASTSGKIAAIGNYPAPHPSGLPIFTITLKPDGEDRWLEQEVPNDPLTLSPEAIAMRVNAAGIVGLGGATFPTAVKLNLGRRSQVHTLIINGSECEPYLTCDDRLMRERTMAVVKGIRLIRHAIGAQTVLVGIEDNKSQAIAAMQFATLGTEIQIVPVPTLYPMGSDRQLVQVLTGKEVPADGRLADAGLLMHNVGTAYAVYQAIYLGRPLVSRIVTVSGGAVAKPSNLEVPMGTLVEELFRFCGGFRETPVRLLMGGPMMGIHLTNTQVPVIKGTSGVLAFTAQEISCNAVSPCIRCANCLRACPVGLLPLEMAAHIRAHDLNGAIRLGLKDCIACGSCAYVCPAHIPLVHYFSYAKGELVARERIKLKQEATRKLAEERIERQARLTREREAAAAARQTAKEKQAKALAEAI</sequence>
<dbReference type="Gene3D" id="3.30.70.20">
    <property type="match status" value="1"/>
</dbReference>
<feature type="domain" description="4Fe-4S ferredoxin-type" evidence="9">
    <location>
        <begin position="357"/>
        <end position="387"/>
    </location>
</feature>
<dbReference type="Gene3D" id="3.10.20.600">
    <property type="match status" value="1"/>
</dbReference>
<feature type="binding site" evidence="8">
    <location>
        <position position="367"/>
    </location>
    <ligand>
        <name>[4Fe-4S] cluster</name>
        <dbReference type="ChEBI" id="CHEBI:49883"/>
        <label>1</label>
    </ligand>
</feature>
<evidence type="ECO:0000256" key="2">
    <source>
        <dbReference type="ARBA" id="ARBA00022485"/>
    </source>
</evidence>
<dbReference type="InterPro" id="IPR010208">
    <property type="entry name" value="Ion_transpt_RnfC/RsxC"/>
</dbReference>
<comment type="subunit">
    <text evidence="8">The complex is composed of six subunits: RnfA, RnfB, RnfC, RnfD, RnfE and RnfG.</text>
</comment>
<feature type="binding site" evidence="8">
    <location>
        <position position="406"/>
    </location>
    <ligand>
        <name>[4Fe-4S] cluster</name>
        <dbReference type="ChEBI" id="CHEBI:49883"/>
        <label>2</label>
    </ligand>
</feature>
<dbReference type="PROSITE" id="PS00198">
    <property type="entry name" value="4FE4S_FER_1"/>
    <property type="match status" value="1"/>
</dbReference>
<keyword evidence="8" id="KW-0472">Membrane</keyword>
<keyword evidence="2 8" id="KW-0004">4Fe-4S</keyword>
<dbReference type="Gene3D" id="3.40.50.11540">
    <property type="entry name" value="NADH-ubiquinone oxidoreductase 51kDa subunit"/>
    <property type="match status" value="1"/>
</dbReference>
<dbReference type="InterPro" id="IPR037225">
    <property type="entry name" value="Nuo51_FMN-bd_sf"/>
</dbReference>
<evidence type="ECO:0000313" key="10">
    <source>
        <dbReference type="EMBL" id="BAP56865.1"/>
    </source>
</evidence>
<evidence type="ECO:0000256" key="5">
    <source>
        <dbReference type="ARBA" id="ARBA00022982"/>
    </source>
</evidence>